<evidence type="ECO:0000313" key="2">
    <source>
        <dbReference type="EMBL" id="PWN06946.1"/>
    </source>
</evidence>
<name>A0A316U1R4_9BACT</name>
<protein>
    <recommendedName>
        <fullName evidence="4">DUF4402 domain-containing protein</fullName>
    </recommendedName>
</protein>
<comment type="caution">
    <text evidence="2">The sequence shown here is derived from an EMBL/GenBank/DDBJ whole genome shotgun (WGS) entry which is preliminary data.</text>
</comment>
<dbReference type="EMBL" id="QGGB01000005">
    <property type="protein sequence ID" value="PWN06946.1"/>
    <property type="molecule type" value="Genomic_DNA"/>
</dbReference>
<feature type="signal peptide" evidence="1">
    <location>
        <begin position="1"/>
        <end position="21"/>
    </location>
</feature>
<gene>
    <name evidence="2" type="ORF">DDZ15_06640</name>
</gene>
<reference evidence="2 3" key="1">
    <citation type="submission" date="2018-05" db="EMBL/GenBank/DDBJ databases">
        <title>Rhodohalobacter halophilus gen. nov., sp. nov., a moderately halophilic member of the family Balneolaceae.</title>
        <authorList>
            <person name="Liu Z.-W."/>
        </authorList>
    </citation>
    <scope>NUCLEOTIDE SEQUENCE [LARGE SCALE GENOMIC DNA]</scope>
    <source>
        <strain evidence="2 3">8A47</strain>
    </source>
</reference>
<dbReference type="Pfam" id="PF14352">
    <property type="entry name" value="DUF4402"/>
    <property type="match status" value="1"/>
</dbReference>
<dbReference type="RefSeq" id="WP_109646295.1">
    <property type="nucleotide sequence ID" value="NZ_QGGB01000005.1"/>
</dbReference>
<dbReference type="Proteomes" id="UP000245533">
    <property type="component" value="Unassembled WGS sequence"/>
</dbReference>
<keyword evidence="3" id="KW-1185">Reference proteome</keyword>
<feature type="chain" id="PRO_5016347425" description="DUF4402 domain-containing protein" evidence="1">
    <location>
        <begin position="22"/>
        <end position="165"/>
    </location>
</feature>
<evidence type="ECO:0000313" key="3">
    <source>
        <dbReference type="Proteomes" id="UP000245533"/>
    </source>
</evidence>
<accession>A0A316U1R4</accession>
<proteinExistence type="predicted"/>
<organism evidence="2 3">
    <name type="scientific">Rhodohalobacter mucosus</name>
    <dbReference type="NCBI Taxonomy" id="2079485"/>
    <lineage>
        <taxon>Bacteria</taxon>
        <taxon>Pseudomonadati</taxon>
        <taxon>Balneolota</taxon>
        <taxon>Balneolia</taxon>
        <taxon>Balneolales</taxon>
        <taxon>Balneolaceae</taxon>
        <taxon>Rhodohalobacter</taxon>
    </lineage>
</organism>
<dbReference type="InterPro" id="IPR025514">
    <property type="entry name" value="DUF4402"/>
</dbReference>
<keyword evidence="1" id="KW-0732">Signal</keyword>
<sequence>MIRKLLLAAFLLIGCTGLLHAQDDRQVNINVTAIVNGAVETITIQTIDFDNIERENSVVTVNPVTSPRAGKMIARGTPNAEFQIDYLQERVLDNANGPGTIIFTYTVAGNIVDVQDTAEILSQEVRDLTFNNDGEYFIWVGGFADLSTAEPGTYMGEFTIEIEYI</sequence>
<evidence type="ECO:0008006" key="4">
    <source>
        <dbReference type="Google" id="ProtNLM"/>
    </source>
</evidence>
<dbReference type="AlphaFoldDB" id="A0A316U1R4"/>
<dbReference type="PROSITE" id="PS51257">
    <property type="entry name" value="PROKAR_LIPOPROTEIN"/>
    <property type="match status" value="1"/>
</dbReference>
<evidence type="ECO:0000256" key="1">
    <source>
        <dbReference type="SAM" id="SignalP"/>
    </source>
</evidence>
<dbReference type="OrthoDB" id="824583at2"/>